<dbReference type="PANTHER" id="PTHR11963:SF23">
    <property type="entry name" value="CYTOSOL AMINOPEPTIDASE"/>
    <property type="match status" value="1"/>
</dbReference>
<comment type="catalytic activity">
    <reaction evidence="1 8">
        <text>Release of an N-terminal amino acid, Xaa-|-Yaa-, in which Xaa is preferably Leu, but may be other amino acids including Pro although not Arg or Lys, and Yaa may be Pro. Amino acid amides and methyl esters are also readily hydrolyzed, but rates on arylamides are exceedingly low.</text>
        <dbReference type="EC" id="3.4.11.1"/>
    </reaction>
</comment>
<evidence type="ECO:0000313" key="10">
    <source>
        <dbReference type="EMBL" id="MPQ42187.1"/>
    </source>
</evidence>
<comment type="catalytic activity">
    <reaction evidence="2 8">
        <text>Release of an N-terminal amino acid, preferentially leucine, but not glutamic or aspartic acids.</text>
        <dbReference type="EC" id="3.4.11.10"/>
    </reaction>
</comment>
<comment type="function">
    <text evidence="7 8">Presumably involved in the processing and regular turnover of intracellular proteins. Catalyzes the removal of unsubstituted N-terminal amino acids from various peptides.</text>
</comment>
<reference evidence="10 11" key="1">
    <citation type="submission" date="2019-10" db="EMBL/GenBank/DDBJ databases">
        <title>The Genome Sequence of Clostridium tarantellae Isolated from Fish Brain.</title>
        <authorList>
            <person name="Bano L."/>
            <person name="Kiel M."/>
            <person name="Sales G."/>
            <person name="Doxey A.C."/>
            <person name="Mansfield M.J."/>
            <person name="Schiavone M."/>
            <person name="Rossetto O."/>
            <person name="Pirazzini M."/>
            <person name="Dobrindt U."/>
            <person name="Montecucco C."/>
        </authorList>
    </citation>
    <scope>NUCLEOTIDE SEQUENCE [LARGE SCALE GENOMIC DNA]</scope>
    <source>
        <strain evidence="10 11">DSM 3997</strain>
    </source>
</reference>
<dbReference type="EC" id="3.4.11.1" evidence="8"/>
<dbReference type="AlphaFoldDB" id="A0A6I1MJ50"/>
<dbReference type="GO" id="GO:0030145">
    <property type="term" value="F:manganese ion binding"/>
    <property type="evidence" value="ECO:0007669"/>
    <property type="project" value="UniProtKB-UniRule"/>
</dbReference>
<dbReference type="Pfam" id="PF00883">
    <property type="entry name" value="Peptidase_M17"/>
    <property type="match status" value="1"/>
</dbReference>
<protein>
    <recommendedName>
        <fullName evidence="8">Probable cytosol aminopeptidase</fullName>
        <ecNumber evidence="8">3.4.11.1</ecNumber>
    </recommendedName>
    <alternativeName>
        <fullName evidence="8">Leucine aminopeptidase</fullName>
        <shortName evidence="8">LAP</shortName>
        <ecNumber evidence="8">3.4.11.10</ecNumber>
    </alternativeName>
    <alternativeName>
        <fullName evidence="8">Leucyl aminopeptidase</fullName>
    </alternativeName>
</protein>
<dbReference type="SUPFAM" id="SSF52949">
    <property type="entry name" value="Macro domain-like"/>
    <property type="match status" value="1"/>
</dbReference>
<feature type="domain" description="Cytosol aminopeptidase" evidence="9">
    <location>
        <begin position="340"/>
        <end position="347"/>
    </location>
</feature>
<dbReference type="Gene3D" id="3.40.630.10">
    <property type="entry name" value="Zn peptidases"/>
    <property type="match status" value="1"/>
</dbReference>
<feature type="active site" evidence="8">
    <location>
        <position position="346"/>
    </location>
</feature>
<feature type="binding site" evidence="8">
    <location>
        <position position="342"/>
    </location>
    <ligand>
        <name>Mn(2+)</name>
        <dbReference type="ChEBI" id="CHEBI:29035"/>
        <label>1</label>
    </ligand>
</feature>
<feature type="binding site" evidence="8">
    <location>
        <position position="260"/>
    </location>
    <ligand>
        <name>Mn(2+)</name>
        <dbReference type="ChEBI" id="CHEBI:29035"/>
        <label>2</label>
    </ligand>
</feature>
<feature type="binding site" evidence="8">
    <location>
        <position position="344"/>
    </location>
    <ligand>
        <name>Mn(2+)</name>
        <dbReference type="ChEBI" id="CHEBI:29035"/>
        <label>1</label>
    </ligand>
</feature>
<dbReference type="PANTHER" id="PTHR11963">
    <property type="entry name" value="LEUCINE AMINOPEPTIDASE-RELATED"/>
    <property type="match status" value="1"/>
</dbReference>
<dbReference type="InterPro" id="IPR000819">
    <property type="entry name" value="Peptidase_M17_C"/>
</dbReference>
<dbReference type="NCBIfam" id="NF002073">
    <property type="entry name" value="PRK00913.1-2"/>
    <property type="match status" value="1"/>
</dbReference>
<dbReference type="InterPro" id="IPR043472">
    <property type="entry name" value="Macro_dom-like"/>
</dbReference>
<dbReference type="SUPFAM" id="SSF53187">
    <property type="entry name" value="Zn-dependent exopeptidases"/>
    <property type="match status" value="1"/>
</dbReference>
<proteinExistence type="inferred from homology"/>
<sequence length="492" mass="54825">MYNVWIKRKTSNEVDTIVLPLFEEKLQVEDKEINKKLARLKNKDQFKGSFGEIAELTRNVNDVIQDVIILGLGKEEDVNREKLRRAFGKVQKTIEKLKSEEIFLEFININNISVEESLKIISEGLNLSAYKFDKYKKNKSEQKVINIYIDGQEIDDIKIKDYEKSLDETNNIVKSIYDARDIVNEPANVIYPETLGIKAIEFGEKYNFEVEIFNDIEIEALGMDAFLSVGKGSDNKPRLIIMRYFGDEENKDKKIGLVGKGITYDAGGYSIKSTEGMVTMKADMGGAATVIGAMCSIAKNKLKANVIAVVAACENLISGHAYKPGDIINSMAGKTIEVLNTDAEGRLTLIDAITYIIRNEKVNEVIDVATLTGAAVVSLGTDVTAVVTNNNEFYNELKKATDITGEKMWQMPNFDDYKKLIESDIADLKNIGGKYAGAITAGLFVGEFVENKSWLHLDIAGPAYIDSSWDYCVKGATGAGIRTLYELIKNRI</sequence>
<evidence type="ECO:0000259" key="9">
    <source>
        <dbReference type="PROSITE" id="PS00631"/>
    </source>
</evidence>
<evidence type="ECO:0000256" key="3">
    <source>
        <dbReference type="ARBA" id="ARBA00009528"/>
    </source>
</evidence>
<dbReference type="Pfam" id="PF02789">
    <property type="entry name" value="Peptidase_M17_N"/>
    <property type="match status" value="1"/>
</dbReference>
<dbReference type="NCBIfam" id="NF002083">
    <property type="entry name" value="PRK00913.3-5"/>
    <property type="match status" value="1"/>
</dbReference>
<evidence type="ECO:0000313" key="11">
    <source>
        <dbReference type="Proteomes" id="UP000430345"/>
    </source>
</evidence>
<dbReference type="Proteomes" id="UP000430345">
    <property type="component" value="Unassembled WGS sequence"/>
</dbReference>
<feature type="binding site" evidence="8">
    <location>
        <position position="283"/>
    </location>
    <ligand>
        <name>Mn(2+)</name>
        <dbReference type="ChEBI" id="CHEBI:29035"/>
        <label>2</label>
    </ligand>
</feature>
<feature type="active site" evidence="8">
    <location>
        <position position="272"/>
    </location>
</feature>
<evidence type="ECO:0000256" key="6">
    <source>
        <dbReference type="ARBA" id="ARBA00022801"/>
    </source>
</evidence>
<keyword evidence="5 8" id="KW-0645">Protease</keyword>
<feature type="binding site" evidence="8">
    <location>
        <position position="344"/>
    </location>
    <ligand>
        <name>Mn(2+)</name>
        <dbReference type="ChEBI" id="CHEBI:29035"/>
        <label>2</label>
    </ligand>
</feature>
<keyword evidence="11" id="KW-1185">Reference proteome</keyword>
<dbReference type="PRINTS" id="PR00481">
    <property type="entry name" value="LAMNOPPTDASE"/>
</dbReference>
<dbReference type="OrthoDB" id="9809354at2"/>
<evidence type="ECO:0000256" key="2">
    <source>
        <dbReference type="ARBA" id="ARBA00000967"/>
    </source>
</evidence>
<dbReference type="HAMAP" id="MF_00181">
    <property type="entry name" value="Cytosol_peptidase_M17"/>
    <property type="match status" value="1"/>
</dbReference>
<dbReference type="Gene3D" id="3.40.220.10">
    <property type="entry name" value="Leucine Aminopeptidase, subunit E, domain 1"/>
    <property type="match status" value="1"/>
</dbReference>
<dbReference type="GO" id="GO:0005737">
    <property type="term" value="C:cytoplasm"/>
    <property type="evidence" value="ECO:0007669"/>
    <property type="project" value="UniProtKB-SubCell"/>
</dbReference>
<name>A0A6I1MJ50_9CLOT</name>
<keyword evidence="8" id="KW-0479">Metal-binding</keyword>
<dbReference type="GO" id="GO:0006508">
    <property type="term" value="P:proteolysis"/>
    <property type="evidence" value="ECO:0007669"/>
    <property type="project" value="UniProtKB-KW"/>
</dbReference>
<organism evidence="10 11">
    <name type="scientific">Clostridium tarantellae</name>
    <dbReference type="NCBI Taxonomy" id="39493"/>
    <lineage>
        <taxon>Bacteria</taxon>
        <taxon>Bacillati</taxon>
        <taxon>Bacillota</taxon>
        <taxon>Clostridia</taxon>
        <taxon>Eubacteriales</taxon>
        <taxon>Clostridiaceae</taxon>
        <taxon>Clostridium</taxon>
    </lineage>
</organism>
<comment type="caution">
    <text evidence="10">The sequence shown here is derived from an EMBL/GenBank/DDBJ whole genome shotgun (WGS) entry which is preliminary data.</text>
</comment>
<evidence type="ECO:0000256" key="1">
    <source>
        <dbReference type="ARBA" id="ARBA00000135"/>
    </source>
</evidence>
<dbReference type="CDD" id="cd00433">
    <property type="entry name" value="Peptidase_M17"/>
    <property type="match status" value="1"/>
</dbReference>
<comment type="similarity">
    <text evidence="3 8">Belongs to the peptidase M17 family.</text>
</comment>
<comment type="cofactor">
    <cofactor evidence="8">
        <name>Mn(2+)</name>
        <dbReference type="ChEBI" id="CHEBI:29035"/>
    </cofactor>
    <text evidence="8">Binds 2 manganese ions per subunit.</text>
</comment>
<dbReference type="EMBL" id="WHJC01000001">
    <property type="protein sequence ID" value="MPQ42187.1"/>
    <property type="molecule type" value="Genomic_DNA"/>
</dbReference>
<evidence type="ECO:0000256" key="5">
    <source>
        <dbReference type="ARBA" id="ARBA00022670"/>
    </source>
</evidence>
<feature type="binding site" evidence="8">
    <location>
        <position position="265"/>
    </location>
    <ligand>
        <name>Mn(2+)</name>
        <dbReference type="ChEBI" id="CHEBI:29035"/>
        <label>2</label>
    </ligand>
</feature>
<accession>A0A6I1MJ50</accession>
<comment type="subcellular location">
    <subcellularLocation>
        <location evidence="8">Cytoplasm</location>
    </subcellularLocation>
</comment>
<keyword evidence="6 8" id="KW-0378">Hydrolase</keyword>
<dbReference type="EC" id="3.4.11.10" evidence="8"/>
<feature type="binding site" evidence="8">
    <location>
        <position position="265"/>
    </location>
    <ligand>
        <name>Mn(2+)</name>
        <dbReference type="ChEBI" id="CHEBI:29035"/>
        <label>1</label>
    </ligand>
</feature>
<keyword evidence="4 8" id="KW-0031">Aminopeptidase</keyword>
<dbReference type="InterPro" id="IPR008283">
    <property type="entry name" value="Peptidase_M17_N"/>
</dbReference>
<evidence type="ECO:0000256" key="4">
    <source>
        <dbReference type="ARBA" id="ARBA00022438"/>
    </source>
</evidence>
<evidence type="ECO:0000256" key="8">
    <source>
        <dbReference type="HAMAP-Rule" id="MF_00181"/>
    </source>
</evidence>
<evidence type="ECO:0000256" key="7">
    <source>
        <dbReference type="ARBA" id="ARBA00049972"/>
    </source>
</evidence>
<dbReference type="PROSITE" id="PS00631">
    <property type="entry name" value="CYTOSOL_AP"/>
    <property type="match status" value="1"/>
</dbReference>
<dbReference type="NCBIfam" id="NF002074">
    <property type="entry name" value="PRK00913.1-4"/>
    <property type="match status" value="1"/>
</dbReference>
<gene>
    <name evidence="8" type="primary">pepA</name>
    <name evidence="10" type="ORF">GBZ86_00210</name>
</gene>
<keyword evidence="8" id="KW-0464">Manganese</keyword>
<dbReference type="GO" id="GO:0070006">
    <property type="term" value="F:metalloaminopeptidase activity"/>
    <property type="evidence" value="ECO:0007669"/>
    <property type="project" value="InterPro"/>
</dbReference>
<dbReference type="InterPro" id="IPR011356">
    <property type="entry name" value="Leucine_aapep/pepB"/>
</dbReference>
<keyword evidence="8" id="KW-0963">Cytoplasm</keyword>
<dbReference type="RefSeq" id="WP_152886612.1">
    <property type="nucleotide sequence ID" value="NZ_WHJC01000001.1"/>
</dbReference>
<dbReference type="InterPro" id="IPR023042">
    <property type="entry name" value="Peptidase_M17_leu_NH2_pept"/>
</dbReference>